<evidence type="ECO:0000256" key="3">
    <source>
        <dbReference type="ARBA" id="ARBA00023004"/>
    </source>
</evidence>
<evidence type="ECO:0000256" key="4">
    <source>
        <dbReference type="ARBA" id="ARBA00023014"/>
    </source>
</evidence>
<name>A0A9D6V5D0_9BACT</name>
<dbReference type="Gene3D" id="2.20.25.90">
    <property type="entry name" value="ADC-like domains"/>
    <property type="match status" value="1"/>
</dbReference>
<dbReference type="Gene3D" id="2.40.40.20">
    <property type="match status" value="1"/>
</dbReference>
<dbReference type="InterPro" id="IPR050612">
    <property type="entry name" value="Prok_Mopterin_Oxidored"/>
</dbReference>
<reference evidence="6" key="1">
    <citation type="submission" date="2020-07" db="EMBL/GenBank/DDBJ databases">
        <title>Huge and variable diversity of episymbiotic CPR bacteria and DPANN archaea in groundwater ecosystems.</title>
        <authorList>
            <person name="He C.Y."/>
            <person name="Keren R."/>
            <person name="Whittaker M."/>
            <person name="Farag I.F."/>
            <person name="Doudna J."/>
            <person name="Cate J.H.D."/>
            <person name="Banfield J.F."/>
        </authorList>
    </citation>
    <scope>NUCLEOTIDE SEQUENCE</scope>
    <source>
        <strain evidence="6">NC_groundwater_1664_Pr3_B-0.1um_52_9</strain>
    </source>
</reference>
<comment type="similarity">
    <text evidence="1">Belongs to the prokaryotic molybdopterin-containing oxidoreductase family.</text>
</comment>
<dbReference type="SMART" id="SM00926">
    <property type="entry name" value="Molybdop_Fe4S4"/>
    <property type="match status" value="1"/>
</dbReference>
<evidence type="ECO:0000256" key="2">
    <source>
        <dbReference type="ARBA" id="ARBA00022723"/>
    </source>
</evidence>
<dbReference type="Pfam" id="PF04879">
    <property type="entry name" value="Molybdop_Fe4S4"/>
    <property type="match status" value="1"/>
</dbReference>
<dbReference type="InterPro" id="IPR037949">
    <property type="entry name" value="MopB_CT_Acetylene-hydratase"/>
</dbReference>
<dbReference type="Proteomes" id="UP000807825">
    <property type="component" value="Unassembled WGS sequence"/>
</dbReference>
<dbReference type="EMBL" id="JACRDE010000606">
    <property type="protein sequence ID" value="MBI5252411.1"/>
    <property type="molecule type" value="Genomic_DNA"/>
</dbReference>
<dbReference type="CDD" id="cd02781">
    <property type="entry name" value="MopB_CT_Acetylene-hydratase"/>
    <property type="match status" value="1"/>
</dbReference>
<dbReference type="GO" id="GO:0051536">
    <property type="term" value="F:iron-sulfur cluster binding"/>
    <property type="evidence" value="ECO:0007669"/>
    <property type="project" value="UniProtKB-KW"/>
</dbReference>
<dbReference type="Gene3D" id="3.40.50.740">
    <property type="match status" value="1"/>
</dbReference>
<dbReference type="InterPro" id="IPR006963">
    <property type="entry name" value="Mopterin_OxRdtase_4Fe-4S_dom"/>
</dbReference>
<sequence length="669" mass="73962">MLENQPVATICRICKENCGILVSENGDSLKISGNPRHPISKGFLCFKGKNFGDVHHSPHRLRSPMLKNGSKWVNISYKEAINVLAEKFDRSKAKFGPESVAFYKGESLKHQEITHYMGHLASGFGSPNYISVGSLCHYAMVLGHSLTYGGMPKPDFERIKGVITWGANPVNSSPLLFSSLKRALSQGTKMVVVDPARTRTAELADIHLPIMPGSDGFLALALIKHAVEEERLDPPDELSVGWNTLSQMVRDLSYDHLLRNTGIDGGLFDKAVSLIFENRPGWVLTGLGLELQPVGVQAIRAVACLQSILDPLNRPFPVSAGLKSLPGFDGYPTMPRAIGAEQAPLYVQMKGEAQGMFVPRAILDNDPYPLRAMLVVGGNPLSTFPAYSKQYRAMQGLDFLAVHDLFMTQTAQLADLVLPASDHLDNLELHDYGQAGKPYLGLIKPAVSSPIGWPAWKLLFNLAGRLGLERFFPWWDNRDAIAYRLSDCTIKLEDLENSPAAVLAYQPGSVPTERWCTPGGKVHYRSEKMEAFGYPGLPDPKSLDLPFSTDSEFPLWLSTGDRILAYQHSQFRQIPTYRRQAPEPFVDVHPDAAAKLDIADGDPVFVITRYGRIEIRVSLSDQVRGDCIRITHGWEEANANTLTGLEHFDPISGFPWLRALPAKLEKKDG</sequence>
<dbReference type="Gene3D" id="3.40.228.10">
    <property type="entry name" value="Dimethylsulfoxide Reductase, domain 2"/>
    <property type="match status" value="1"/>
</dbReference>
<dbReference type="GO" id="GO:0046872">
    <property type="term" value="F:metal ion binding"/>
    <property type="evidence" value="ECO:0007669"/>
    <property type="project" value="UniProtKB-KW"/>
</dbReference>
<dbReference type="PANTHER" id="PTHR43742:SF6">
    <property type="entry name" value="OXIDOREDUCTASE YYAE-RELATED"/>
    <property type="match status" value="1"/>
</dbReference>
<gene>
    <name evidence="6" type="ORF">HY912_23195</name>
</gene>
<keyword evidence="2" id="KW-0479">Metal-binding</keyword>
<protein>
    <submittedName>
        <fullName evidence="6">Molybdopterin-dependent oxidoreductase</fullName>
    </submittedName>
</protein>
<dbReference type="Pfam" id="PF01568">
    <property type="entry name" value="Molydop_binding"/>
    <property type="match status" value="1"/>
</dbReference>
<dbReference type="AlphaFoldDB" id="A0A9D6V5D0"/>
<keyword evidence="4" id="KW-0411">Iron-sulfur</keyword>
<dbReference type="GO" id="GO:0043546">
    <property type="term" value="F:molybdopterin cofactor binding"/>
    <property type="evidence" value="ECO:0007669"/>
    <property type="project" value="InterPro"/>
</dbReference>
<proteinExistence type="inferred from homology"/>
<accession>A0A9D6V5D0</accession>
<keyword evidence="3" id="KW-0408">Iron</keyword>
<organism evidence="6 7">
    <name type="scientific">Desulfomonile tiedjei</name>
    <dbReference type="NCBI Taxonomy" id="2358"/>
    <lineage>
        <taxon>Bacteria</taxon>
        <taxon>Pseudomonadati</taxon>
        <taxon>Thermodesulfobacteriota</taxon>
        <taxon>Desulfomonilia</taxon>
        <taxon>Desulfomonilales</taxon>
        <taxon>Desulfomonilaceae</taxon>
        <taxon>Desulfomonile</taxon>
    </lineage>
</organism>
<evidence type="ECO:0000259" key="5">
    <source>
        <dbReference type="PROSITE" id="PS51669"/>
    </source>
</evidence>
<dbReference type="Pfam" id="PF00384">
    <property type="entry name" value="Molybdopterin"/>
    <property type="match status" value="1"/>
</dbReference>
<dbReference type="PANTHER" id="PTHR43742">
    <property type="entry name" value="TRIMETHYLAMINE-N-OXIDE REDUCTASE"/>
    <property type="match status" value="1"/>
</dbReference>
<dbReference type="PROSITE" id="PS51669">
    <property type="entry name" value="4FE4S_MOW_BIS_MGD"/>
    <property type="match status" value="1"/>
</dbReference>
<dbReference type="InterPro" id="IPR006657">
    <property type="entry name" value="MoPterin_dinucl-bd_dom"/>
</dbReference>
<dbReference type="GO" id="GO:0018818">
    <property type="term" value="F:acetylene hydratase activity"/>
    <property type="evidence" value="ECO:0007669"/>
    <property type="project" value="InterPro"/>
</dbReference>
<evidence type="ECO:0000256" key="1">
    <source>
        <dbReference type="ARBA" id="ARBA00010312"/>
    </source>
</evidence>
<evidence type="ECO:0000313" key="7">
    <source>
        <dbReference type="Proteomes" id="UP000807825"/>
    </source>
</evidence>
<dbReference type="SUPFAM" id="SSF50692">
    <property type="entry name" value="ADC-like"/>
    <property type="match status" value="1"/>
</dbReference>
<dbReference type="GO" id="GO:0016491">
    <property type="term" value="F:oxidoreductase activity"/>
    <property type="evidence" value="ECO:0007669"/>
    <property type="project" value="InterPro"/>
</dbReference>
<dbReference type="SUPFAM" id="SSF53706">
    <property type="entry name" value="Formate dehydrogenase/DMSO reductase, domains 1-3"/>
    <property type="match status" value="1"/>
</dbReference>
<comment type="caution">
    <text evidence="6">The sequence shown here is derived from an EMBL/GenBank/DDBJ whole genome shotgun (WGS) entry which is preliminary data.</text>
</comment>
<evidence type="ECO:0000313" key="6">
    <source>
        <dbReference type="EMBL" id="MBI5252411.1"/>
    </source>
</evidence>
<dbReference type="InterPro" id="IPR009010">
    <property type="entry name" value="Asp_de-COase-like_dom_sf"/>
</dbReference>
<dbReference type="InterPro" id="IPR006656">
    <property type="entry name" value="Mopterin_OxRdtase"/>
</dbReference>
<feature type="domain" description="4Fe-4S Mo/W bis-MGD-type" evidence="5">
    <location>
        <begin position="4"/>
        <end position="59"/>
    </location>
</feature>